<dbReference type="CDD" id="cd02205">
    <property type="entry name" value="CBS_pair_SF"/>
    <property type="match status" value="1"/>
</dbReference>
<dbReference type="PROSITE" id="PS51371">
    <property type="entry name" value="CBS"/>
    <property type="match status" value="2"/>
</dbReference>
<dbReference type="InParanoid" id="A0LLQ6"/>
<sequence>MEARVMSLMRRGAVTCTENMSVREVAQIMVVNRIYYCVVVNEDHEVLGVISARSILRGFGMDLDRTKAGDILLHYTVTITPRSPLKEAINLMCRRKIEHLIVVSDHPGSKTILGLLHAEDIVARMATE</sequence>
<keyword evidence="1 2" id="KW-0129">CBS domain</keyword>
<gene>
    <name evidence="4" type="ordered locus">Sfum_2680</name>
</gene>
<dbReference type="RefSeq" id="WP_011699525.1">
    <property type="nucleotide sequence ID" value="NC_008554.1"/>
</dbReference>
<dbReference type="PANTHER" id="PTHR43080">
    <property type="entry name" value="CBS DOMAIN-CONTAINING PROTEIN CBSX3, MITOCHONDRIAL"/>
    <property type="match status" value="1"/>
</dbReference>
<name>A0LLQ6_SYNFM</name>
<dbReference type="InterPro" id="IPR051257">
    <property type="entry name" value="Diverse_CBS-Domain"/>
</dbReference>
<reference evidence="4 5" key="1">
    <citation type="submission" date="2006-10" db="EMBL/GenBank/DDBJ databases">
        <title>Complete sequence of Syntrophobacter fumaroxidans MPOB.</title>
        <authorList>
            <consortium name="US DOE Joint Genome Institute"/>
            <person name="Copeland A."/>
            <person name="Lucas S."/>
            <person name="Lapidus A."/>
            <person name="Barry K."/>
            <person name="Detter J.C."/>
            <person name="Glavina del Rio T."/>
            <person name="Hammon N."/>
            <person name="Israni S."/>
            <person name="Pitluck S."/>
            <person name="Goltsman E.G."/>
            <person name="Martinez M."/>
            <person name="Schmutz J."/>
            <person name="Larimer F."/>
            <person name="Land M."/>
            <person name="Hauser L."/>
            <person name="Kyrpides N."/>
            <person name="Kim E."/>
            <person name="Boone D.R."/>
            <person name="Brockman F."/>
            <person name="Culley D."/>
            <person name="Ferry J."/>
            <person name="Gunsalus R."/>
            <person name="McInerney M.J."/>
            <person name="Morrison M."/>
            <person name="Plugge C."/>
            <person name="Rohlin L."/>
            <person name="Scholten J."/>
            <person name="Sieber J."/>
            <person name="Stams A.J.M."/>
            <person name="Worm P."/>
            <person name="Henstra A.M."/>
            <person name="Richardson P."/>
        </authorList>
    </citation>
    <scope>NUCLEOTIDE SEQUENCE [LARGE SCALE GENOMIC DNA]</scope>
    <source>
        <strain evidence="5">DSM 10017 / MPOB</strain>
    </source>
</reference>
<keyword evidence="5" id="KW-1185">Reference proteome</keyword>
<accession>A0LLQ6</accession>
<dbReference type="Gene3D" id="3.10.580.10">
    <property type="entry name" value="CBS-domain"/>
    <property type="match status" value="1"/>
</dbReference>
<evidence type="ECO:0000313" key="5">
    <source>
        <dbReference type="Proteomes" id="UP000001784"/>
    </source>
</evidence>
<feature type="domain" description="CBS" evidence="3">
    <location>
        <begin position="72"/>
        <end position="128"/>
    </location>
</feature>
<dbReference type="Proteomes" id="UP000001784">
    <property type="component" value="Chromosome"/>
</dbReference>
<evidence type="ECO:0000256" key="2">
    <source>
        <dbReference type="PROSITE-ProRule" id="PRU00703"/>
    </source>
</evidence>
<feature type="domain" description="CBS" evidence="3">
    <location>
        <begin position="9"/>
        <end position="65"/>
    </location>
</feature>
<dbReference type="SMART" id="SM00116">
    <property type="entry name" value="CBS"/>
    <property type="match status" value="2"/>
</dbReference>
<dbReference type="HOGENOM" id="CLU_040681_9_3_7"/>
<dbReference type="EMBL" id="CP000478">
    <property type="protein sequence ID" value="ABK18358.1"/>
    <property type="molecule type" value="Genomic_DNA"/>
</dbReference>
<dbReference type="Pfam" id="PF00571">
    <property type="entry name" value="CBS"/>
    <property type="match status" value="2"/>
</dbReference>
<dbReference type="AlphaFoldDB" id="A0LLQ6"/>
<dbReference type="SUPFAM" id="SSF54631">
    <property type="entry name" value="CBS-domain pair"/>
    <property type="match status" value="1"/>
</dbReference>
<dbReference type="eggNOG" id="COG0517">
    <property type="taxonomic scope" value="Bacteria"/>
</dbReference>
<dbReference type="PANTHER" id="PTHR43080:SF2">
    <property type="entry name" value="CBS DOMAIN-CONTAINING PROTEIN"/>
    <property type="match status" value="1"/>
</dbReference>
<proteinExistence type="predicted"/>
<dbReference type="InterPro" id="IPR000644">
    <property type="entry name" value="CBS_dom"/>
</dbReference>
<evidence type="ECO:0000259" key="3">
    <source>
        <dbReference type="PROSITE" id="PS51371"/>
    </source>
</evidence>
<evidence type="ECO:0000313" key="4">
    <source>
        <dbReference type="EMBL" id="ABK18358.1"/>
    </source>
</evidence>
<protein>
    <submittedName>
        <fullName evidence="4">Putative signal-transduction protein with CBS domains</fullName>
    </submittedName>
</protein>
<organism evidence="4 5">
    <name type="scientific">Syntrophobacter fumaroxidans (strain DSM 10017 / MPOB)</name>
    <dbReference type="NCBI Taxonomy" id="335543"/>
    <lineage>
        <taxon>Bacteria</taxon>
        <taxon>Pseudomonadati</taxon>
        <taxon>Thermodesulfobacteriota</taxon>
        <taxon>Syntrophobacteria</taxon>
        <taxon>Syntrophobacterales</taxon>
        <taxon>Syntrophobacteraceae</taxon>
        <taxon>Syntrophobacter</taxon>
    </lineage>
</organism>
<dbReference type="InterPro" id="IPR046342">
    <property type="entry name" value="CBS_dom_sf"/>
</dbReference>
<dbReference type="KEGG" id="sfu:Sfum_2680"/>
<dbReference type="STRING" id="335543.Sfum_2680"/>
<evidence type="ECO:0000256" key="1">
    <source>
        <dbReference type="ARBA" id="ARBA00023122"/>
    </source>
</evidence>